<keyword evidence="2" id="KW-1185">Reference proteome</keyword>
<dbReference type="EMBL" id="JAGTTM010000003">
    <property type="protein sequence ID" value="MCC2029681.1"/>
    <property type="molecule type" value="Genomic_DNA"/>
</dbReference>
<organism evidence="1 2">
    <name type="scientific">Microbacterium tenebrionis</name>
    <dbReference type="NCBI Taxonomy" id="2830665"/>
    <lineage>
        <taxon>Bacteria</taxon>
        <taxon>Bacillati</taxon>
        <taxon>Actinomycetota</taxon>
        <taxon>Actinomycetes</taxon>
        <taxon>Micrococcales</taxon>
        <taxon>Microbacteriaceae</taxon>
        <taxon>Microbacterium</taxon>
    </lineage>
</organism>
<dbReference type="AlphaFoldDB" id="A0A9X1RZK4"/>
<proteinExistence type="predicted"/>
<protein>
    <submittedName>
        <fullName evidence="1">Uncharacterized protein</fullName>
    </submittedName>
</protein>
<dbReference type="RefSeq" id="WP_227530735.1">
    <property type="nucleotide sequence ID" value="NZ_JAGTTM010000003.1"/>
</dbReference>
<evidence type="ECO:0000313" key="1">
    <source>
        <dbReference type="EMBL" id="MCC2029681.1"/>
    </source>
</evidence>
<reference evidence="1" key="1">
    <citation type="submission" date="2021-04" db="EMBL/GenBank/DDBJ databases">
        <title>Microbacterium tenobrionis sp. nov. and Microbacterium allomyrinae sp. nov., isolated from larvae of Tenobrio molitor and Allomyrina dichotoma, respectively.</title>
        <authorList>
            <person name="Lee S.D."/>
        </authorList>
    </citation>
    <scope>NUCLEOTIDE SEQUENCE</scope>
    <source>
        <strain evidence="1">YMB-B2</strain>
    </source>
</reference>
<evidence type="ECO:0000313" key="2">
    <source>
        <dbReference type="Proteomes" id="UP001139289"/>
    </source>
</evidence>
<dbReference type="Proteomes" id="UP001139289">
    <property type="component" value="Unassembled WGS sequence"/>
</dbReference>
<name>A0A9X1RZK4_9MICO</name>
<sequence length="126" mass="13440">MDRTIIIAVPAAIPHGHRVEVVERVDENGERAVVALTDLDTRIRYEHARPPSAGAASWVGRVLECTLHTNRTGVSTTLLVDPTGPGAAEADVALRGADAAASAVTDEALRWGGADRKPEPEAPRFW</sequence>
<gene>
    <name evidence="1" type="ORF">KEC56_09140</name>
</gene>
<accession>A0A9X1RZK4</accession>
<comment type="caution">
    <text evidence="1">The sequence shown here is derived from an EMBL/GenBank/DDBJ whole genome shotgun (WGS) entry which is preliminary data.</text>
</comment>